<dbReference type="InterPro" id="IPR001128">
    <property type="entry name" value="Cyt_P450"/>
</dbReference>
<feature type="binding site" description="axial binding residue" evidence="7">
    <location>
        <position position="463"/>
    </location>
    <ligand>
        <name>heme</name>
        <dbReference type="ChEBI" id="CHEBI:30413"/>
    </ligand>
    <ligandPart>
        <name>Fe</name>
        <dbReference type="ChEBI" id="CHEBI:18248"/>
    </ligandPart>
</feature>
<comment type="cofactor">
    <cofactor evidence="1 7">
        <name>heme</name>
        <dbReference type="ChEBI" id="CHEBI:30413"/>
    </cofactor>
</comment>
<keyword evidence="9" id="KW-1185">Reference proteome</keyword>
<dbReference type="PANTHER" id="PTHR24305:SF222">
    <property type="entry name" value="CYTOCHROME P450 MONOOXYGENASE STCS"/>
    <property type="match status" value="1"/>
</dbReference>
<evidence type="ECO:0000256" key="6">
    <source>
        <dbReference type="ARBA" id="ARBA00023033"/>
    </source>
</evidence>
<dbReference type="PRINTS" id="PR00385">
    <property type="entry name" value="P450"/>
</dbReference>
<comment type="caution">
    <text evidence="8">The sequence shown here is derived from an EMBL/GenBank/DDBJ whole genome shotgun (WGS) entry which is preliminary data.</text>
</comment>
<evidence type="ECO:0000256" key="5">
    <source>
        <dbReference type="ARBA" id="ARBA00023004"/>
    </source>
</evidence>
<dbReference type="InterPro" id="IPR050121">
    <property type="entry name" value="Cytochrome_P450_monoxygenase"/>
</dbReference>
<reference evidence="8 9" key="1">
    <citation type="submission" date="2023-01" db="EMBL/GenBank/DDBJ databases">
        <title>Analysis of 21 Apiospora genomes using comparative genomics revels a genus with tremendous synthesis potential of carbohydrate active enzymes and secondary metabolites.</title>
        <authorList>
            <person name="Sorensen T."/>
        </authorList>
    </citation>
    <scope>NUCLEOTIDE SEQUENCE [LARGE SCALE GENOMIC DNA]</scope>
    <source>
        <strain evidence="8 9">CBS 117206</strain>
    </source>
</reference>
<evidence type="ECO:0000313" key="9">
    <source>
        <dbReference type="Proteomes" id="UP001392437"/>
    </source>
</evidence>
<name>A0AAW0R520_9PEZI</name>
<dbReference type="CDD" id="cd11051">
    <property type="entry name" value="CYP59-like"/>
    <property type="match status" value="1"/>
</dbReference>
<dbReference type="PANTHER" id="PTHR24305">
    <property type="entry name" value="CYTOCHROME P450"/>
    <property type="match status" value="1"/>
</dbReference>
<protein>
    <submittedName>
        <fullName evidence="8">Cytochrome P450</fullName>
    </submittedName>
</protein>
<dbReference type="InterPro" id="IPR002403">
    <property type="entry name" value="Cyt_P450_E_grp-IV"/>
</dbReference>
<evidence type="ECO:0000256" key="2">
    <source>
        <dbReference type="ARBA" id="ARBA00010617"/>
    </source>
</evidence>
<comment type="similarity">
    <text evidence="2">Belongs to the cytochrome P450 family.</text>
</comment>
<evidence type="ECO:0000256" key="1">
    <source>
        <dbReference type="ARBA" id="ARBA00001971"/>
    </source>
</evidence>
<dbReference type="AlphaFoldDB" id="A0AAW0R520"/>
<proteinExistence type="inferred from homology"/>
<evidence type="ECO:0000256" key="3">
    <source>
        <dbReference type="ARBA" id="ARBA00022617"/>
    </source>
</evidence>
<gene>
    <name evidence="8" type="ORF">PG999_003895</name>
</gene>
<evidence type="ECO:0000256" key="7">
    <source>
        <dbReference type="PIRSR" id="PIRSR602403-1"/>
    </source>
</evidence>
<sequence length="541" mass="61340">MLVLLVLAALPLIGIYLYNKAYHKRFVQFASIPQLPSSLVWGHLQIFDAYIKRGPRDRHPDLVFAEMLETLGKPPLMFVDLRPVNRPMVLVTSHEIAEQISKPSALFPTSVPKANLDYLNHVIGTTSILSAEGDHWKHLRKRFNPGFAPQHLLTHLPAILDKTLLFVDHLDKLARTNAEAPMLPLLVNLTFDIIGVVAMGVDLEAQRTEGQGELIKLFSQLLSCYLDDKADYPWWVIPNVELRRYRLGKRIDNIIRDIVRQKYQEYQRTTDDKSRSVLSLSFQDTNSLSPEVLHTTSDQLKSFLLAGHDTTSTTLSWVFYELMRTPRALKAVRDEVRKALGPDPDVNVIRSRLLIGLGADLLNKMPYMNAVIKETLRMHPPAATARTSPFGSSLTVRTPDGRSHCLDGTIIYNCESMIHRDPAIYGDTADHFRPERWLGDSHSASSKVPASAWRPFERGPRNCIGQEFANIEIRVIISLVVLRYDFIKVGMGELDKDDNGQPILDDAEQFRVKSHIYPTRQITIKPVDGMRMRVKFAASKV</sequence>
<dbReference type="SUPFAM" id="SSF48264">
    <property type="entry name" value="Cytochrome P450"/>
    <property type="match status" value="1"/>
</dbReference>
<evidence type="ECO:0000313" key="8">
    <source>
        <dbReference type="EMBL" id="KAK8123977.1"/>
    </source>
</evidence>
<dbReference type="Proteomes" id="UP001392437">
    <property type="component" value="Unassembled WGS sequence"/>
</dbReference>
<keyword evidence="3 7" id="KW-0349">Heme</keyword>
<dbReference type="Gene3D" id="1.10.630.10">
    <property type="entry name" value="Cytochrome P450"/>
    <property type="match status" value="1"/>
</dbReference>
<accession>A0AAW0R520</accession>
<keyword evidence="6" id="KW-0560">Oxidoreductase</keyword>
<dbReference type="EMBL" id="JAQQWP010000003">
    <property type="protein sequence ID" value="KAK8123977.1"/>
    <property type="molecule type" value="Genomic_DNA"/>
</dbReference>
<dbReference type="GO" id="GO:0005506">
    <property type="term" value="F:iron ion binding"/>
    <property type="evidence" value="ECO:0007669"/>
    <property type="project" value="InterPro"/>
</dbReference>
<dbReference type="Pfam" id="PF00067">
    <property type="entry name" value="p450"/>
    <property type="match status" value="1"/>
</dbReference>
<keyword evidence="4 7" id="KW-0479">Metal-binding</keyword>
<keyword evidence="6" id="KW-0503">Monooxygenase</keyword>
<evidence type="ECO:0000256" key="4">
    <source>
        <dbReference type="ARBA" id="ARBA00022723"/>
    </source>
</evidence>
<keyword evidence="5 7" id="KW-0408">Iron</keyword>
<organism evidence="8 9">
    <name type="scientific">Apiospora kogelbergensis</name>
    <dbReference type="NCBI Taxonomy" id="1337665"/>
    <lineage>
        <taxon>Eukaryota</taxon>
        <taxon>Fungi</taxon>
        <taxon>Dikarya</taxon>
        <taxon>Ascomycota</taxon>
        <taxon>Pezizomycotina</taxon>
        <taxon>Sordariomycetes</taxon>
        <taxon>Xylariomycetidae</taxon>
        <taxon>Amphisphaeriales</taxon>
        <taxon>Apiosporaceae</taxon>
        <taxon>Apiospora</taxon>
    </lineage>
</organism>
<dbReference type="InterPro" id="IPR036396">
    <property type="entry name" value="Cyt_P450_sf"/>
</dbReference>
<dbReference type="GO" id="GO:0020037">
    <property type="term" value="F:heme binding"/>
    <property type="evidence" value="ECO:0007669"/>
    <property type="project" value="InterPro"/>
</dbReference>
<dbReference type="PRINTS" id="PR00465">
    <property type="entry name" value="EP450IV"/>
</dbReference>
<dbReference type="GO" id="GO:0004497">
    <property type="term" value="F:monooxygenase activity"/>
    <property type="evidence" value="ECO:0007669"/>
    <property type="project" value="UniProtKB-KW"/>
</dbReference>
<dbReference type="GO" id="GO:0016705">
    <property type="term" value="F:oxidoreductase activity, acting on paired donors, with incorporation or reduction of molecular oxygen"/>
    <property type="evidence" value="ECO:0007669"/>
    <property type="project" value="InterPro"/>
</dbReference>